<dbReference type="InterPro" id="IPR003737">
    <property type="entry name" value="GlcNAc_PI_deacetylase-related"/>
</dbReference>
<reference evidence="1 2" key="1">
    <citation type="submission" date="2010-05" db="EMBL/GenBank/DDBJ databases">
        <title>Complete sequence of Thermincola sp. JR.</title>
        <authorList>
            <consortium name="US DOE Joint Genome Institute"/>
            <person name="Lucas S."/>
            <person name="Copeland A."/>
            <person name="Lapidus A."/>
            <person name="Cheng J.-F."/>
            <person name="Bruce D."/>
            <person name="Goodwin L."/>
            <person name="Pitluck S."/>
            <person name="Chertkov O."/>
            <person name="Detter J.C."/>
            <person name="Han C."/>
            <person name="Tapia R."/>
            <person name="Land M."/>
            <person name="Hauser L."/>
            <person name="Kyrpides N."/>
            <person name="Mikhailova N."/>
            <person name="Hazen T.C."/>
            <person name="Woyke T."/>
        </authorList>
    </citation>
    <scope>NUCLEOTIDE SEQUENCE [LARGE SCALE GENOMIC DNA]</scope>
    <source>
        <strain evidence="1 2">JR</strain>
    </source>
</reference>
<dbReference type="GO" id="GO:0019213">
    <property type="term" value="F:deacetylase activity"/>
    <property type="evidence" value="ECO:0007669"/>
    <property type="project" value="InterPro"/>
</dbReference>
<dbReference type="Pfam" id="PF02585">
    <property type="entry name" value="PIG-L"/>
    <property type="match status" value="1"/>
</dbReference>
<dbReference type="HOGENOM" id="CLU_049311_3_1_9"/>
<sequence>MDSEKLDMIAFGAHPDDVEIGAGGLIAKQTAKGYKVGIVDLTRGELSTRGTVEIREQEGYKAAGILGAVWRKTLGIPDGEVSVCRENIDLVVTLLRKYKPTVVLAPYWEDRHPDHVKAAHLIEEAVFKAGLVKYMPEIPPFRPQVILHYYLNRPGTVSFIVDISEYFATKWEALLAHDSQFGQRGLLGAKDPLSFVESRNRQYGAQIGVEYGEAFTTKVPVPLNDPIAAWRETK</sequence>
<dbReference type="GO" id="GO:0016811">
    <property type="term" value="F:hydrolase activity, acting on carbon-nitrogen (but not peptide) bonds, in linear amides"/>
    <property type="evidence" value="ECO:0007669"/>
    <property type="project" value="TreeGrafter"/>
</dbReference>
<dbReference type="RefSeq" id="WP_013121179.1">
    <property type="nucleotide sequence ID" value="NC_014152.1"/>
</dbReference>
<dbReference type="GO" id="GO:0071793">
    <property type="term" value="P:bacillithiol biosynthetic process"/>
    <property type="evidence" value="ECO:0007669"/>
    <property type="project" value="InterPro"/>
</dbReference>
<evidence type="ECO:0000313" key="1">
    <source>
        <dbReference type="EMBL" id="ADG83180.1"/>
    </source>
</evidence>
<gene>
    <name evidence="1" type="ordered locus">TherJR_2340</name>
</gene>
<dbReference type="STRING" id="635013.TherJR_2340"/>
<dbReference type="SUPFAM" id="SSF102588">
    <property type="entry name" value="LmbE-like"/>
    <property type="match status" value="1"/>
</dbReference>
<proteinExistence type="predicted"/>
<dbReference type="EMBL" id="CP002028">
    <property type="protein sequence ID" value="ADG83180.1"/>
    <property type="molecule type" value="Genomic_DNA"/>
</dbReference>
<name>D5XA47_THEPJ</name>
<dbReference type="eggNOG" id="COG2120">
    <property type="taxonomic scope" value="Bacteria"/>
</dbReference>
<dbReference type="KEGG" id="tjr:TherJR_2340"/>
<accession>D5XA47</accession>
<dbReference type="Gene3D" id="3.40.50.10320">
    <property type="entry name" value="LmbE-like"/>
    <property type="match status" value="1"/>
</dbReference>
<dbReference type="PANTHER" id="PTHR12993">
    <property type="entry name" value="N-ACETYLGLUCOSAMINYL-PHOSPHATIDYLINOSITOL DE-N-ACETYLASE-RELATED"/>
    <property type="match status" value="1"/>
</dbReference>
<dbReference type="AlphaFoldDB" id="D5XA47"/>
<organism evidence="1 2">
    <name type="scientific">Thermincola potens (strain JR)</name>
    <dbReference type="NCBI Taxonomy" id="635013"/>
    <lineage>
        <taxon>Bacteria</taxon>
        <taxon>Bacillati</taxon>
        <taxon>Bacillota</taxon>
        <taxon>Clostridia</taxon>
        <taxon>Eubacteriales</taxon>
        <taxon>Thermincolaceae</taxon>
        <taxon>Thermincola</taxon>
    </lineage>
</organism>
<dbReference type="InterPro" id="IPR023842">
    <property type="entry name" value="Bacillithiol_biosynth_BshB1"/>
</dbReference>
<evidence type="ECO:0000313" key="2">
    <source>
        <dbReference type="Proteomes" id="UP000002377"/>
    </source>
</evidence>
<dbReference type="NCBIfam" id="TIGR04001">
    <property type="entry name" value="thiol_BshB1"/>
    <property type="match status" value="1"/>
</dbReference>
<keyword evidence="2" id="KW-1185">Reference proteome</keyword>
<protein>
    <submittedName>
        <fullName evidence="1">LmbE family protein</fullName>
    </submittedName>
</protein>
<dbReference type="PANTHER" id="PTHR12993:SF30">
    <property type="entry name" value="N-ACETYL-ALPHA-D-GLUCOSAMINYL L-MALATE DEACETYLASE 1"/>
    <property type="match status" value="1"/>
</dbReference>
<dbReference type="OrthoDB" id="9815144at2"/>
<dbReference type="Proteomes" id="UP000002377">
    <property type="component" value="Chromosome"/>
</dbReference>
<dbReference type="InterPro" id="IPR024078">
    <property type="entry name" value="LmbE-like_dom_sf"/>
</dbReference>